<organism evidence="1 2">
    <name type="scientific">Anaerospora hongkongensis</name>
    <dbReference type="NCBI Taxonomy" id="244830"/>
    <lineage>
        <taxon>Bacteria</taxon>
        <taxon>Bacillati</taxon>
        <taxon>Bacillota</taxon>
        <taxon>Negativicutes</taxon>
        <taxon>Selenomonadales</taxon>
        <taxon>Sporomusaceae</taxon>
        <taxon>Anaerospora</taxon>
    </lineage>
</organism>
<proteinExistence type="predicted"/>
<sequence>MKRSEIKVGGIYRGCNRKLVIVTDIYCPGPGDRRKDDIVVYQVIQMHHNRGSRQRVGQEYEAQMLSFASWAMRKVEFELGKLQIWDGYM</sequence>
<name>A0A4R1QC28_9FIRM</name>
<protein>
    <submittedName>
        <fullName evidence="1">Uncharacterized protein</fullName>
    </submittedName>
</protein>
<keyword evidence="2" id="KW-1185">Reference proteome</keyword>
<accession>A0A4R1QC28</accession>
<dbReference type="AlphaFoldDB" id="A0A4R1QC28"/>
<dbReference type="EMBL" id="SLUI01000001">
    <property type="protein sequence ID" value="TCL40011.1"/>
    <property type="molecule type" value="Genomic_DNA"/>
</dbReference>
<evidence type="ECO:0000313" key="1">
    <source>
        <dbReference type="EMBL" id="TCL40011.1"/>
    </source>
</evidence>
<reference evidence="1 2" key="1">
    <citation type="submission" date="2019-03" db="EMBL/GenBank/DDBJ databases">
        <title>Genomic Encyclopedia of Type Strains, Phase IV (KMG-IV): sequencing the most valuable type-strain genomes for metagenomic binning, comparative biology and taxonomic classification.</title>
        <authorList>
            <person name="Goeker M."/>
        </authorList>
    </citation>
    <scope>NUCLEOTIDE SEQUENCE [LARGE SCALE GENOMIC DNA]</scope>
    <source>
        <strain evidence="1 2">DSM 15969</strain>
    </source>
</reference>
<gene>
    <name evidence="1" type="ORF">EV210_101211</name>
</gene>
<dbReference type="Proteomes" id="UP000295063">
    <property type="component" value="Unassembled WGS sequence"/>
</dbReference>
<evidence type="ECO:0000313" key="2">
    <source>
        <dbReference type="Proteomes" id="UP000295063"/>
    </source>
</evidence>
<comment type="caution">
    <text evidence="1">The sequence shown here is derived from an EMBL/GenBank/DDBJ whole genome shotgun (WGS) entry which is preliminary data.</text>
</comment>